<organism evidence="3 4">
    <name type="scientific">Polyrhizophydium stewartii</name>
    <dbReference type="NCBI Taxonomy" id="2732419"/>
    <lineage>
        <taxon>Eukaryota</taxon>
        <taxon>Fungi</taxon>
        <taxon>Fungi incertae sedis</taxon>
        <taxon>Chytridiomycota</taxon>
        <taxon>Chytridiomycota incertae sedis</taxon>
        <taxon>Chytridiomycetes</taxon>
        <taxon>Rhizophydiales</taxon>
        <taxon>Rhizophydiales incertae sedis</taxon>
        <taxon>Polyrhizophydium</taxon>
    </lineage>
</organism>
<proteinExistence type="predicted"/>
<keyword evidence="2" id="KW-0472">Membrane</keyword>
<feature type="region of interest" description="Disordered" evidence="1">
    <location>
        <begin position="1"/>
        <end position="24"/>
    </location>
</feature>
<protein>
    <submittedName>
        <fullName evidence="3">Uncharacterized protein</fullName>
    </submittedName>
</protein>
<feature type="region of interest" description="Disordered" evidence="1">
    <location>
        <begin position="202"/>
        <end position="222"/>
    </location>
</feature>
<feature type="transmembrane region" description="Helical" evidence="2">
    <location>
        <begin position="118"/>
        <end position="138"/>
    </location>
</feature>
<evidence type="ECO:0000313" key="4">
    <source>
        <dbReference type="Proteomes" id="UP001527925"/>
    </source>
</evidence>
<dbReference type="EMBL" id="JADGIZ020000007">
    <property type="protein sequence ID" value="KAL2918200.1"/>
    <property type="molecule type" value="Genomic_DNA"/>
</dbReference>
<dbReference type="Proteomes" id="UP001527925">
    <property type="component" value="Unassembled WGS sequence"/>
</dbReference>
<keyword evidence="2" id="KW-1133">Transmembrane helix</keyword>
<feature type="transmembrane region" description="Helical" evidence="2">
    <location>
        <begin position="144"/>
        <end position="167"/>
    </location>
</feature>
<comment type="caution">
    <text evidence="3">The sequence shown here is derived from an EMBL/GenBank/DDBJ whole genome shotgun (WGS) entry which is preliminary data.</text>
</comment>
<name>A0ABR4NFB3_9FUNG</name>
<accession>A0ABR4NFB3</accession>
<keyword evidence="2" id="KW-0812">Transmembrane</keyword>
<evidence type="ECO:0000256" key="2">
    <source>
        <dbReference type="SAM" id="Phobius"/>
    </source>
</evidence>
<evidence type="ECO:0000313" key="3">
    <source>
        <dbReference type="EMBL" id="KAL2918200.1"/>
    </source>
</evidence>
<keyword evidence="4" id="KW-1185">Reference proteome</keyword>
<reference evidence="3 4" key="1">
    <citation type="submission" date="2023-09" db="EMBL/GenBank/DDBJ databases">
        <title>Pangenome analysis of Batrachochytrium dendrobatidis and related Chytrids.</title>
        <authorList>
            <person name="Yacoub M.N."/>
            <person name="Stajich J.E."/>
            <person name="James T.Y."/>
        </authorList>
    </citation>
    <scope>NUCLEOTIDE SEQUENCE [LARGE SCALE GENOMIC DNA]</scope>
    <source>
        <strain evidence="3 4">JEL0888</strain>
    </source>
</reference>
<sequence length="487" mass="52347">MLSALSGLVRGQPTSRDSGAERDKMLPSAVQPPAAYAIPLHAATHQPRTHAPDVVEALVYTPTFASDESPAEAGSAGRTALGLSWQARGLVTGLAGLLAGGAMPTGWWPSPWALSVRLAAGWFIVVAAASVAATLPLAAAGLPIVVILGLSALGAAAAAVLAARLAARALRRLLGLPRMLLSLASDSVAALIGLARHRLLPGQQERQHQQPPRDEIHRHDHEQQHVKVLLHHAPPAYDQHLAPPPPQQHLMREHTRLGHTISFTPYDLGEMRLGCHAQEQYSSTRSHPIYSTANRSEPALSLGPDLDGTLYALTTGEAVTPVVGEMPDGSTHFVLSMWCNERVDSSFPGDVRPRLGLQNLIGFVEYHGETHKSPISDVRIDKLVMSNQYAQLGFSKRLIRKLQHTPGIASISVWSLWQTEAFYMGLDFDSVFADTFGESIHDGLPSDSAAASIVGRLLTAATLWPQLNPQSPRWIRRGDPSMSSTAL</sequence>
<gene>
    <name evidence="3" type="ORF">HK105_202127</name>
</gene>
<evidence type="ECO:0000256" key="1">
    <source>
        <dbReference type="SAM" id="MobiDB-lite"/>
    </source>
</evidence>
<feature type="compositionally biased region" description="Basic and acidic residues" evidence="1">
    <location>
        <begin position="205"/>
        <end position="222"/>
    </location>
</feature>